<name>A0ABN7S4K1_OIKDI</name>
<evidence type="ECO:0000313" key="1">
    <source>
        <dbReference type="EMBL" id="CAG5088246.1"/>
    </source>
</evidence>
<reference evidence="1 2" key="1">
    <citation type="submission" date="2021-04" db="EMBL/GenBank/DDBJ databases">
        <authorList>
            <person name="Bliznina A."/>
        </authorList>
    </citation>
    <scope>NUCLEOTIDE SEQUENCE [LARGE SCALE GENOMIC DNA]</scope>
</reference>
<evidence type="ECO:0000313" key="2">
    <source>
        <dbReference type="Proteomes" id="UP001158576"/>
    </source>
</evidence>
<sequence length="122" mass="14610">MSKAVVDENFWHTFQMTEEDFRMRVAVSPHHTNPRSATLDFWRKTTPYNQYRVIQDRRRKQMNQPTSSSHTKEEHMIIAQALASMEKRRVGTRFLDREVTEDDHEKPLMVILQEQTEKCSLM</sequence>
<dbReference type="Proteomes" id="UP001158576">
    <property type="component" value="Chromosome PAR"/>
</dbReference>
<organism evidence="1 2">
    <name type="scientific">Oikopleura dioica</name>
    <name type="common">Tunicate</name>
    <dbReference type="NCBI Taxonomy" id="34765"/>
    <lineage>
        <taxon>Eukaryota</taxon>
        <taxon>Metazoa</taxon>
        <taxon>Chordata</taxon>
        <taxon>Tunicata</taxon>
        <taxon>Appendicularia</taxon>
        <taxon>Copelata</taxon>
        <taxon>Oikopleuridae</taxon>
        <taxon>Oikopleura</taxon>
    </lineage>
</organism>
<dbReference type="EMBL" id="OU015568">
    <property type="protein sequence ID" value="CAG5088246.1"/>
    <property type="molecule type" value="Genomic_DNA"/>
</dbReference>
<accession>A0ABN7S4K1</accession>
<keyword evidence="2" id="KW-1185">Reference proteome</keyword>
<proteinExistence type="predicted"/>
<protein>
    <submittedName>
        <fullName evidence="1">Oidioi.mRNA.OKI2018_I69.PAR.g11787.t1.cds</fullName>
    </submittedName>
</protein>
<gene>
    <name evidence="1" type="ORF">OKIOD_LOCUS3345</name>
</gene>